<dbReference type="OrthoDB" id="5517693at2"/>
<organism evidence="1 2">
    <name type="scientific">Pseudonocardia sediminis</name>
    <dbReference type="NCBI Taxonomy" id="1397368"/>
    <lineage>
        <taxon>Bacteria</taxon>
        <taxon>Bacillati</taxon>
        <taxon>Actinomycetota</taxon>
        <taxon>Actinomycetes</taxon>
        <taxon>Pseudonocardiales</taxon>
        <taxon>Pseudonocardiaceae</taxon>
        <taxon>Pseudonocardia</taxon>
    </lineage>
</organism>
<name>A0A4Q7UZL9_PSEST</name>
<dbReference type="AlphaFoldDB" id="A0A4Q7UZL9"/>
<protein>
    <submittedName>
        <fullName evidence="1">Uncharacterized protein</fullName>
    </submittedName>
</protein>
<comment type="caution">
    <text evidence="1">The sequence shown here is derived from an EMBL/GenBank/DDBJ whole genome shotgun (WGS) entry which is preliminary data.</text>
</comment>
<sequence>MDIIPARPMLRADLRAQGVTGDEIDRARHAGRLTSVRPGAYLRSDDERLADPEARHALAARAAVRQHGAVDGAASHTSAAALHGLPLWRVPLVRSHLTRPGDSGGRRTTYLHLHRAELDADEIVLVDGVRVTSPARTVVDLARTLPFEQAVAIADAALHQKIVTTGELERAVARAGGARGLPAARRVVAFADGAADGPGESISRVRFARAGLPRPELQHVVLDAAGRFIAQVDFWWPGRAVVGEFDGKVKYERLLKPGQNASEVVYREKRREDAVRATGSPVIRWDWRDLDDFADVVTRLAALLTP</sequence>
<proteinExistence type="predicted"/>
<evidence type="ECO:0000313" key="1">
    <source>
        <dbReference type="EMBL" id="RZT87592.1"/>
    </source>
</evidence>
<dbReference type="Proteomes" id="UP000291591">
    <property type="component" value="Unassembled WGS sequence"/>
</dbReference>
<gene>
    <name evidence="1" type="ORF">EV383_4518</name>
</gene>
<evidence type="ECO:0000313" key="2">
    <source>
        <dbReference type="Proteomes" id="UP000291591"/>
    </source>
</evidence>
<reference evidence="1 2" key="1">
    <citation type="submission" date="2019-02" db="EMBL/GenBank/DDBJ databases">
        <title>Sequencing the genomes of 1000 actinobacteria strains.</title>
        <authorList>
            <person name="Klenk H.-P."/>
        </authorList>
    </citation>
    <scope>NUCLEOTIDE SEQUENCE [LARGE SCALE GENOMIC DNA]</scope>
    <source>
        <strain evidence="1 2">DSM 45779</strain>
    </source>
</reference>
<dbReference type="RefSeq" id="WP_130291718.1">
    <property type="nucleotide sequence ID" value="NZ_SHKL01000001.1"/>
</dbReference>
<accession>A0A4Q7UZL9</accession>
<dbReference type="EMBL" id="SHKL01000001">
    <property type="protein sequence ID" value="RZT87592.1"/>
    <property type="molecule type" value="Genomic_DNA"/>
</dbReference>
<keyword evidence="2" id="KW-1185">Reference proteome</keyword>